<evidence type="ECO:0000256" key="2">
    <source>
        <dbReference type="ARBA" id="ARBA00022448"/>
    </source>
</evidence>
<keyword evidence="2 7" id="KW-0813">Transport</keyword>
<evidence type="ECO:0000256" key="7">
    <source>
        <dbReference type="PROSITE-ProRule" id="PRU01360"/>
    </source>
</evidence>
<dbReference type="Gene3D" id="2.170.130.10">
    <property type="entry name" value="TonB-dependent receptor, plug domain"/>
    <property type="match status" value="1"/>
</dbReference>
<dbReference type="InterPro" id="IPR039426">
    <property type="entry name" value="TonB-dep_rcpt-like"/>
</dbReference>
<dbReference type="Gene3D" id="2.40.170.20">
    <property type="entry name" value="TonB-dependent receptor, beta-barrel domain"/>
    <property type="match status" value="1"/>
</dbReference>
<evidence type="ECO:0000256" key="6">
    <source>
        <dbReference type="ARBA" id="ARBA00023237"/>
    </source>
</evidence>
<dbReference type="PANTHER" id="PTHR47234:SF2">
    <property type="entry name" value="TONB-DEPENDENT RECEPTOR"/>
    <property type="match status" value="1"/>
</dbReference>
<name>A0ABS5E5U5_9PROT</name>
<dbReference type="EMBL" id="JAGRQH010000002">
    <property type="protein sequence ID" value="MBR0559270.1"/>
    <property type="molecule type" value="Genomic_DNA"/>
</dbReference>
<evidence type="ECO:0000256" key="1">
    <source>
        <dbReference type="ARBA" id="ARBA00004571"/>
    </source>
</evidence>
<gene>
    <name evidence="10" type="ORF">KB213_04255</name>
</gene>
<keyword evidence="5 7" id="KW-0472">Membrane</keyword>
<dbReference type="SUPFAM" id="SSF56935">
    <property type="entry name" value="Porins"/>
    <property type="match status" value="1"/>
</dbReference>
<evidence type="ECO:0000256" key="8">
    <source>
        <dbReference type="SAM" id="SignalP"/>
    </source>
</evidence>
<sequence>MSSSVTRQLLCASILASSALTVVPVYAASSHDAVHPHGDTKPVEHNNITAPAVISARHTVLRPTAVEAAAGKDERLVVTGSALASSRNVSANPVQIVTSKQIQQTGATTLNDFLSRLPSVGSSGTTNSQTNGTGGVACTDLRNLGSKRVLVLIDGKRASMNGSSSCIDMNAIPVQQIASIEILKDGGSELYGADAVSGVINIKLRHDLNDANITVRGGITGHGDNQTGLISGYKGWNFDHDKGNLTLFGSYMTQGGVMQRDRAWANPVQLTNSPGGASANVFGSGYSDIARVRGSGVNVGVAPNGSVLGKWNGTYRYPYGQHQSLINQLQSSNLSGDIHYEINRHFNVYANVLYSHRTSSTFMAAEPFNGAVPLSTLPSVLMVPANDPRNTFGKDVSIVRRLTEFGDRRSETASDTVTSKFGVNGDVAYGWQYDASYTYGANRTNAKTLNIGSYANLLNAYGLRQVTPGNSGSALAYDPSVCPSLGCSSPFKALSPQAAAYANANVNTNSVYLLRDWNLRFHNNNVVYMPWANGGALGLAMGMEHRGEQLSNVPDALIQSGQSLTNTVHATGGGYHVAEGYLEGQLTLLHNAFMAKDLTVDGQGRVSGYSSNLGVAKIWKGAVSWSPVSDIRFRGTLGTSVRQPNVYEQYGGQSISYNTANDPCDMNQVNTYGVMSSVVVMNCARQGINTKSFTQAGTGQIPTVSGSRGGLHPEEGRAYTFGAVITPRWLSGLLLSAEFWNYSISHMIDTKKTQYILNNCFNGSDPSLCSQIERSGDGQIRSVSAYYENLGALHTSGVDFDFDYRHHITSRDIVSVSNNFQYLLNYKQQFVPGGAFSDFTGALLYTNGSGNPRVRNYTTLGWTHGALTVNYMLQFTGGMRWNDSTQWADAASSGRYKTPMMIQQDLSASYHLDRWTFSGGIQNITNKKPPFVASGTDNSVGAVYGGFYPGRYMFLQAGLSL</sequence>
<comment type="caution">
    <text evidence="10">The sequence shown here is derived from an EMBL/GenBank/DDBJ whole genome shotgun (WGS) entry which is preliminary data.</text>
</comment>
<keyword evidence="8" id="KW-0732">Signal</keyword>
<keyword evidence="4 7" id="KW-0812">Transmembrane</keyword>
<keyword evidence="10" id="KW-0675">Receptor</keyword>
<feature type="chain" id="PRO_5046778533" evidence="8">
    <location>
        <begin position="28"/>
        <end position="961"/>
    </location>
</feature>
<evidence type="ECO:0000256" key="5">
    <source>
        <dbReference type="ARBA" id="ARBA00023136"/>
    </source>
</evidence>
<evidence type="ECO:0000256" key="4">
    <source>
        <dbReference type="ARBA" id="ARBA00022692"/>
    </source>
</evidence>
<dbReference type="PANTHER" id="PTHR47234">
    <property type="match status" value="1"/>
</dbReference>
<dbReference type="InterPro" id="IPR037066">
    <property type="entry name" value="Plug_dom_sf"/>
</dbReference>
<accession>A0ABS5E5U5</accession>
<keyword evidence="3 7" id="KW-1134">Transmembrane beta strand</keyword>
<comment type="subcellular location">
    <subcellularLocation>
        <location evidence="1 7">Cell outer membrane</location>
        <topology evidence="1 7">Multi-pass membrane protein</topology>
    </subcellularLocation>
</comment>
<reference evidence="10 11" key="1">
    <citation type="submission" date="2021-04" db="EMBL/GenBank/DDBJ databases">
        <title>The complete genome sequence of Neokomagataea sp. TBRC 2177.</title>
        <authorList>
            <person name="Charoenyingcharoen P."/>
            <person name="Yukphan P."/>
        </authorList>
    </citation>
    <scope>NUCLEOTIDE SEQUENCE [LARGE SCALE GENOMIC DNA]</scope>
    <source>
        <strain evidence="10 11">TBRC 2177</strain>
    </source>
</reference>
<dbReference type="Pfam" id="PF07715">
    <property type="entry name" value="Plug"/>
    <property type="match status" value="1"/>
</dbReference>
<evidence type="ECO:0000313" key="10">
    <source>
        <dbReference type="EMBL" id="MBR0559270.1"/>
    </source>
</evidence>
<feature type="signal peptide" evidence="8">
    <location>
        <begin position="1"/>
        <end position="27"/>
    </location>
</feature>
<dbReference type="InterPro" id="IPR036942">
    <property type="entry name" value="Beta-barrel_TonB_sf"/>
</dbReference>
<dbReference type="InterPro" id="IPR012910">
    <property type="entry name" value="Plug_dom"/>
</dbReference>
<dbReference type="RefSeq" id="WP_211680775.1">
    <property type="nucleotide sequence ID" value="NZ_JAGRQH010000002.1"/>
</dbReference>
<proteinExistence type="inferred from homology"/>
<feature type="domain" description="TonB-dependent receptor plug" evidence="9">
    <location>
        <begin position="91"/>
        <end position="199"/>
    </location>
</feature>
<dbReference type="Proteomes" id="UP000677812">
    <property type="component" value="Unassembled WGS sequence"/>
</dbReference>
<evidence type="ECO:0000259" key="9">
    <source>
        <dbReference type="Pfam" id="PF07715"/>
    </source>
</evidence>
<dbReference type="PROSITE" id="PS52016">
    <property type="entry name" value="TONB_DEPENDENT_REC_3"/>
    <property type="match status" value="1"/>
</dbReference>
<organism evidence="10 11">
    <name type="scientific">Neokomagataea anthophila</name>
    <dbReference type="NCBI Taxonomy" id="2826925"/>
    <lineage>
        <taxon>Bacteria</taxon>
        <taxon>Pseudomonadati</taxon>
        <taxon>Pseudomonadota</taxon>
        <taxon>Alphaproteobacteria</taxon>
        <taxon>Acetobacterales</taxon>
        <taxon>Acetobacteraceae</taxon>
        <taxon>Neokomagataea</taxon>
    </lineage>
</organism>
<keyword evidence="11" id="KW-1185">Reference proteome</keyword>
<evidence type="ECO:0000313" key="11">
    <source>
        <dbReference type="Proteomes" id="UP000677812"/>
    </source>
</evidence>
<protein>
    <submittedName>
        <fullName evidence="10">TonB-dependent receptor</fullName>
    </submittedName>
</protein>
<comment type="similarity">
    <text evidence="7">Belongs to the TonB-dependent receptor family.</text>
</comment>
<keyword evidence="6 7" id="KW-0998">Cell outer membrane</keyword>
<evidence type="ECO:0000256" key="3">
    <source>
        <dbReference type="ARBA" id="ARBA00022452"/>
    </source>
</evidence>